<dbReference type="STRING" id="1245.ARA02_00870"/>
<dbReference type="InterPro" id="IPR020846">
    <property type="entry name" value="MFS_dom"/>
</dbReference>
<feature type="transmembrane region" description="Helical" evidence="6">
    <location>
        <begin position="278"/>
        <end position="296"/>
    </location>
</feature>
<feature type="transmembrane region" description="Helical" evidence="6">
    <location>
        <begin position="46"/>
        <end position="66"/>
    </location>
</feature>
<evidence type="ECO:0000313" key="8">
    <source>
        <dbReference type="Proteomes" id="UP000469952"/>
    </source>
</evidence>
<feature type="transmembrane region" description="Helical" evidence="6">
    <location>
        <begin position="368"/>
        <end position="389"/>
    </location>
</feature>
<dbReference type="PANTHER" id="PTHR23523:SF2">
    <property type="entry name" value="2-NITROIMIDAZOLE TRANSPORTER"/>
    <property type="match status" value="1"/>
</dbReference>
<proteinExistence type="predicted"/>
<evidence type="ECO:0000256" key="1">
    <source>
        <dbReference type="ARBA" id="ARBA00004651"/>
    </source>
</evidence>
<reference evidence="7 8" key="1">
    <citation type="submission" date="2019-10" db="EMBL/GenBank/DDBJ databases">
        <title>WGS of Leuconostoc mesenteroides.</title>
        <authorList>
            <person name="Melo Bolivar J."/>
            <person name="Marino-Ramirez L."/>
            <person name="Villamil Diaz L.M."/>
        </authorList>
    </citation>
    <scope>NUCLEOTIDE SEQUENCE [LARGE SCALE GENOMIC DNA]</scope>
    <source>
        <strain evidence="7 8">M11</strain>
    </source>
</reference>
<protein>
    <submittedName>
        <fullName evidence="7">MFS transporter</fullName>
    </submittedName>
</protein>
<feature type="transmembrane region" description="Helical" evidence="6">
    <location>
        <begin position="249"/>
        <end position="271"/>
    </location>
</feature>
<keyword evidence="3 6" id="KW-0812">Transmembrane</keyword>
<evidence type="ECO:0000256" key="5">
    <source>
        <dbReference type="ARBA" id="ARBA00023136"/>
    </source>
</evidence>
<feature type="transmembrane region" description="Helical" evidence="6">
    <location>
        <begin position="101"/>
        <end position="118"/>
    </location>
</feature>
<feature type="transmembrane region" description="Helical" evidence="6">
    <location>
        <begin position="345"/>
        <end position="362"/>
    </location>
</feature>
<evidence type="ECO:0000256" key="4">
    <source>
        <dbReference type="ARBA" id="ARBA00022989"/>
    </source>
</evidence>
<dbReference type="InterPro" id="IPR036259">
    <property type="entry name" value="MFS_trans_sf"/>
</dbReference>
<dbReference type="PROSITE" id="PS50850">
    <property type="entry name" value="MFS"/>
    <property type="match status" value="1"/>
</dbReference>
<keyword evidence="2" id="KW-0813">Transport</keyword>
<dbReference type="CDD" id="cd17339">
    <property type="entry name" value="MFS_NIMT_CynX_like"/>
    <property type="match status" value="1"/>
</dbReference>
<accession>A0A222YE70</accession>
<keyword evidence="5 6" id="KW-0472">Membrane</keyword>
<evidence type="ECO:0000256" key="6">
    <source>
        <dbReference type="SAM" id="Phobius"/>
    </source>
</evidence>
<feature type="transmembrane region" description="Helical" evidence="6">
    <location>
        <begin position="12"/>
        <end position="34"/>
    </location>
</feature>
<dbReference type="AlphaFoldDB" id="A0A222YE70"/>
<feature type="transmembrane region" description="Helical" evidence="6">
    <location>
        <begin position="130"/>
        <end position="155"/>
    </location>
</feature>
<dbReference type="GO" id="GO:0022857">
    <property type="term" value="F:transmembrane transporter activity"/>
    <property type="evidence" value="ECO:0007669"/>
    <property type="project" value="InterPro"/>
</dbReference>
<dbReference type="EMBL" id="WIPA01000006">
    <property type="protein sequence ID" value="MQR26768.1"/>
    <property type="molecule type" value="Genomic_DNA"/>
</dbReference>
<evidence type="ECO:0000313" key="7">
    <source>
        <dbReference type="EMBL" id="MQR26768.1"/>
    </source>
</evidence>
<dbReference type="Gene3D" id="1.20.1250.20">
    <property type="entry name" value="MFS general substrate transporter like domains"/>
    <property type="match status" value="1"/>
</dbReference>
<feature type="transmembrane region" description="Helical" evidence="6">
    <location>
        <begin position="210"/>
        <end position="229"/>
    </location>
</feature>
<feature type="transmembrane region" description="Helical" evidence="6">
    <location>
        <begin position="161"/>
        <end position="180"/>
    </location>
</feature>
<dbReference type="GO" id="GO:0005886">
    <property type="term" value="C:plasma membrane"/>
    <property type="evidence" value="ECO:0007669"/>
    <property type="project" value="UniProtKB-SubCell"/>
</dbReference>
<evidence type="ECO:0000256" key="2">
    <source>
        <dbReference type="ARBA" id="ARBA00022448"/>
    </source>
</evidence>
<gene>
    <name evidence="7" type="ORF">GFV13_05630</name>
</gene>
<dbReference type="OrthoDB" id="9797740at2"/>
<feature type="transmembrane region" description="Helical" evidence="6">
    <location>
        <begin position="302"/>
        <end position="324"/>
    </location>
</feature>
<sequence length="397" mass="43462">MLKNNKNHSKFLVPGIIVVGMVLRLPFTSIPPILGNIARSLHVPVSSLGILTTIPLLAFAIFSVFAPKVAQKLGLERAFTLMLGLLIIGSFIRILNTPLLYIGTACIGVAIAHMNVLLPSVIRTYFPQKVGFMTSIFTFSMMLATAIGAALSAPITAVTGWHTFIILLTVLLIIALLVWLPNQNFVHNNQTTVKTKSENVLKPSIWRNKYAWLLLFFSGVQSIMFYILLAWGPTMAVQTGLSASTASLFAGLNSLIGLPFALFIPSIVARLDSGQRQWLVGMFSILGTLGYMLLLFPQGTFTYWLIVNLLIGVGTSALFPYLMTTFSLKTSNAEQTARLSGMAQSGGYLLAATGPLLFGYAYGWFHSWIPQIIMLIILFILMTVAILIVENQDKILD</sequence>
<name>A0A222YE70_LEUME</name>
<dbReference type="InterPro" id="IPR052524">
    <property type="entry name" value="MFS_Cyanate_Porter"/>
</dbReference>
<comment type="caution">
    <text evidence="7">The sequence shown here is derived from an EMBL/GenBank/DDBJ whole genome shotgun (WGS) entry which is preliminary data.</text>
</comment>
<evidence type="ECO:0000256" key="3">
    <source>
        <dbReference type="ARBA" id="ARBA00022692"/>
    </source>
</evidence>
<dbReference type="PANTHER" id="PTHR23523">
    <property type="match status" value="1"/>
</dbReference>
<dbReference type="GeneID" id="29576043"/>
<feature type="transmembrane region" description="Helical" evidence="6">
    <location>
        <begin position="78"/>
        <end position="95"/>
    </location>
</feature>
<dbReference type="Proteomes" id="UP000469952">
    <property type="component" value="Unassembled WGS sequence"/>
</dbReference>
<dbReference type="Pfam" id="PF07690">
    <property type="entry name" value="MFS_1"/>
    <property type="match status" value="1"/>
</dbReference>
<comment type="subcellular location">
    <subcellularLocation>
        <location evidence="1">Cell membrane</location>
        <topology evidence="1">Multi-pass membrane protein</topology>
    </subcellularLocation>
</comment>
<dbReference type="SUPFAM" id="SSF103473">
    <property type="entry name" value="MFS general substrate transporter"/>
    <property type="match status" value="1"/>
</dbReference>
<dbReference type="OMA" id="AWQVTLY"/>
<keyword evidence="4 6" id="KW-1133">Transmembrane helix</keyword>
<organism evidence="7 8">
    <name type="scientific">Leuconostoc mesenteroides</name>
    <dbReference type="NCBI Taxonomy" id="1245"/>
    <lineage>
        <taxon>Bacteria</taxon>
        <taxon>Bacillati</taxon>
        <taxon>Bacillota</taxon>
        <taxon>Bacilli</taxon>
        <taxon>Lactobacillales</taxon>
        <taxon>Lactobacillaceae</taxon>
        <taxon>Leuconostoc</taxon>
    </lineage>
</organism>
<dbReference type="RefSeq" id="WP_011679128.1">
    <property type="nucleotide sequence ID" value="NZ_BCMP01000019.1"/>
</dbReference>
<dbReference type="InterPro" id="IPR011701">
    <property type="entry name" value="MFS"/>
</dbReference>